<evidence type="ECO:0000256" key="2">
    <source>
        <dbReference type="SAM" id="SignalP"/>
    </source>
</evidence>
<dbReference type="Proteomes" id="UP001188597">
    <property type="component" value="Unassembled WGS sequence"/>
</dbReference>
<dbReference type="AlphaFoldDB" id="A0AA89BNE4"/>
<protein>
    <submittedName>
        <fullName evidence="3">Uncharacterized protein</fullName>
    </submittedName>
</protein>
<gene>
    <name evidence="3" type="ORF">RJ639_031236</name>
</gene>
<keyword evidence="2" id="KW-0732">Signal</keyword>
<accession>A0AA89BNE4</accession>
<keyword evidence="4" id="KW-1185">Reference proteome</keyword>
<dbReference type="PANTHER" id="PTHR34564">
    <property type="entry name" value="PEPTIDYL-PROLYL CIS-TRANS ISOMERASE G"/>
    <property type="match status" value="1"/>
</dbReference>
<organism evidence="3 4">
    <name type="scientific">Escallonia herrerae</name>
    <dbReference type="NCBI Taxonomy" id="1293975"/>
    <lineage>
        <taxon>Eukaryota</taxon>
        <taxon>Viridiplantae</taxon>
        <taxon>Streptophyta</taxon>
        <taxon>Embryophyta</taxon>
        <taxon>Tracheophyta</taxon>
        <taxon>Spermatophyta</taxon>
        <taxon>Magnoliopsida</taxon>
        <taxon>eudicotyledons</taxon>
        <taxon>Gunneridae</taxon>
        <taxon>Pentapetalae</taxon>
        <taxon>asterids</taxon>
        <taxon>campanulids</taxon>
        <taxon>Escalloniales</taxon>
        <taxon>Escalloniaceae</taxon>
        <taxon>Escallonia</taxon>
    </lineage>
</organism>
<name>A0AA89BNE4_9ASTE</name>
<proteinExistence type="predicted"/>
<sequence>MARRVLLLVLLFVIVFTSQLDWNPQIVNEAEATPTLAQKQHHVTKRQEDIKEKIILSQEKNIHKLQKLVRSLEEQLLECRGRNGAVNDTLSSLTEILNDLEQKQILEDQS</sequence>
<evidence type="ECO:0000256" key="1">
    <source>
        <dbReference type="SAM" id="Coils"/>
    </source>
</evidence>
<feature type="coiled-coil region" evidence="1">
    <location>
        <begin position="55"/>
        <end position="82"/>
    </location>
</feature>
<dbReference type="EMBL" id="JAVXUP010000112">
    <property type="protein sequence ID" value="KAK3037876.1"/>
    <property type="molecule type" value="Genomic_DNA"/>
</dbReference>
<dbReference type="PANTHER" id="PTHR34564:SF3">
    <property type="entry name" value="PEPTIDYL-PROLYL CIS-TRANS ISOMERASE G"/>
    <property type="match status" value="1"/>
</dbReference>
<feature type="signal peptide" evidence="2">
    <location>
        <begin position="1"/>
        <end position="17"/>
    </location>
</feature>
<comment type="caution">
    <text evidence="3">The sequence shown here is derived from an EMBL/GenBank/DDBJ whole genome shotgun (WGS) entry which is preliminary data.</text>
</comment>
<evidence type="ECO:0000313" key="4">
    <source>
        <dbReference type="Proteomes" id="UP001188597"/>
    </source>
</evidence>
<evidence type="ECO:0000313" key="3">
    <source>
        <dbReference type="EMBL" id="KAK3037876.1"/>
    </source>
</evidence>
<reference evidence="3" key="1">
    <citation type="submission" date="2022-12" db="EMBL/GenBank/DDBJ databases">
        <title>Draft genome assemblies for two species of Escallonia (Escalloniales).</title>
        <authorList>
            <person name="Chanderbali A."/>
            <person name="Dervinis C."/>
            <person name="Anghel I."/>
            <person name="Soltis D."/>
            <person name="Soltis P."/>
            <person name="Zapata F."/>
        </authorList>
    </citation>
    <scope>NUCLEOTIDE SEQUENCE</scope>
    <source>
        <strain evidence="3">UCBG64.0493</strain>
        <tissue evidence="3">Leaf</tissue>
    </source>
</reference>
<feature type="chain" id="PRO_5041672917" evidence="2">
    <location>
        <begin position="18"/>
        <end position="110"/>
    </location>
</feature>
<keyword evidence="1" id="KW-0175">Coiled coil</keyword>